<evidence type="ECO:0000313" key="3">
    <source>
        <dbReference type="Proteomes" id="UP000827092"/>
    </source>
</evidence>
<protein>
    <submittedName>
        <fullName evidence="2">Uncharacterized protein</fullName>
    </submittedName>
</protein>
<sequence length="89" mass="10480">MQKGTLKTFHFNTPRSRDRAKKTSNRDEVKCLNEKGTLKTFHFKHRSETREKTQATEDEVKCLMQKGHTLRPFTSTHQGAEKTEQQEMK</sequence>
<accession>A0AAV6UF67</accession>
<reference evidence="2 3" key="1">
    <citation type="journal article" date="2022" name="Nat. Ecol. Evol.">
        <title>A masculinizing supergene underlies an exaggerated male reproductive morph in a spider.</title>
        <authorList>
            <person name="Hendrickx F."/>
            <person name="De Corte Z."/>
            <person name="Sonet G."/>
            <person name="Van Belleghem S.M."/>
            <person name="Kostlbacher S."/>
            <person name="Vangestel C."/>
        </authorList>
    </citation>
    <scope>NUCLEOTIDE SEQUENCE [LARGE SCALE GENOMIC DNA]</scope>
    <source>
        <strain evidence="2">W744_W776</strain>
    </source>
</reference>
<keyword evidence="3" id="KW-1185">Reference proteome</keyword>
<feature type="region of interest" description="Disordered" evidence="1">
    <location>
        <begin position="1"/>
        <end position="27"/>
    </location>
</feature>
<dbReference type="Proteomes" id="UP000827092">
    <property type="component" value="Unassembled WGS sequence"/>
</dbReference>
<evidence type="ECO:0000256" key="1">
    <source>
        <dbReference type="SAM" id="MobiDB-lite"/>
    </source>
</evidence>
<comment type="caution">
    <text evidence="2">The sequence shown here is derived from an EMBL/GenBank/DDBJ whole genome shotgun (WGS) entry which is preliminary data.</text>
</comment>
<organism evidence="2 3">
    <name type="scientific">Oedothorax gibbosus</name>
    <dbReference type="NCBI Taxonomy" id="931172"/>
    <lineage>
        <taxon>Eukaryota</taxon>
        <taxon>Metazoa</taxon>
        <taxon>Ecdysozoa</taxon>
        <taxon>Arthropoda</taxon>
        <taxon>Chelicerata</taxon>
        <taxon>Arachnida</taxon>
        <taxon>Araneae</taxon>
        <taxon>Araneomorphae</taxon>
        <taxon>Entelegynae</taxon>
        <taxon>Araneoidea</taxon>
        <taxon>Linyphiidae</taxon>
        <taxon>Erigoninae</taxon>
        <taxon>Oedothorax</taxon>
    </lineage>
</organism>
<feature type="region of interest" description="Disordered" evidence="1">
    <location>
        <begin position="66"/>
        <end position="89"/>
    </location>
</feature>
<name>A0AAV6UF67_9ARAC</name>
<gene>
    <name evidence="2" type="ORF">JTE90_013912</name>
</gene>
<feature type="compositionally biased region" description="Basic and acidic residues" evidence="1">
    <location>
        <begin position="79"/>
        <end position="89"/>
    </location>
</feature>
<proteinExistence type="predicted"/>
<dbReference type="EMBL" id="JAFNEN010000469">
    <property type="protein sequence ID" value="KAG8182306.1"/>
    <property type="molecule type" value="Genomic_DNA"/>
</dbReference>
<dbReference type="AlphaFoldDB" id="A0AAV6UF67"/>
<evidence type="ECO:0000313" key="2">
    <source>
        <dbReference type="EMBL" id="KAG8182306.1"/>
    </source>
</evidence>